<evidence type="ECO:0000256" key="10">
    <source>
        <dbReference type="ARBA" id="ARBA00023054"/>
    </source>
</evidence>
<dbReference type="GO" id="GO:0006508">
    <property type="term" value="P:proteolysis"/>
    <property type="evidence" value="ECO:0007669"/>
    <property type="project" value="UniProtKB-KW"/>
</dbReference>
<evidence type="ECO:0000256" key="7">
    <source>
        <dbReference type="ARBA" id="ARBA00022833"/>
    </source>
</evidence>
<dbReference type="SMART" id="SM00382">
    <property type="entry name" value="AAA"/>
    <property type="match status" value="1"/>
</dbReference>
<keyword evidence="12" id="KW-0812">Transmembrane</keyword>
<dbReference type="STRING" id="926561.GCA_000379025_00352"/>
<dbReference type="SUPFAM" id="SSF140990">
    <property type="entry name" value="FtsH protease domain-like"/>
    <property type="match status" value="1"/>
</dbReference>
<dbReference type="Pfam" id="PF17862">
    <property type="entry name" value="AAA_lid_3"/>
    <property type="match status" value="1"/>
</dbReference>
<keyword evidence="9 14" id="KW-0482">Metalloprotease</keyword>
<proteinExistence type="inferred from homology"/>
<evidence type="ECO:0000259" key="13">
    <source>
        <dbReference type="SMART" id="SM00382"/>
    </source>
</evidence>
<dbReference type="InterPro" id="IPR000642">
    <property type="entry name" value="Peptidase_M41"/>
</dbReference>
<dbReference type="GO" id="GO:0004222">
    <property type="term" value="F:metalloendopeptidase activity"/>
    <property type="evidence" value="ECO:0007669"/>
    <property type="project" value="InterPro"/>
</dbReference>
<evidence type="ECO:0000256" key="8">
    <source>
        <dbReference type="ARBA" id="ARBA00022840"/>
    </source>
</evidence>
<dbReference type="Gene3D" id="1.10.8.60">
    <property type="match status" value="1"/>
</dbReference>
<dbReference type="InterPro" id="IPR037219">
    <property type="entry name" value="Peptidase_M41-like"/>
</dbReference>
<dbReference type="RefSeq" id="WP_134115125.1">
    <property type="nucleotide sequence ID" value="NZ_SOEG01000004.1"/>
</dbReference>
<dbReference type="PANTHER" id="PTHR23076:SF97">
    <property type="entry name" value="ATP-DEPENDENT ZINC METALLOPROTEASE YME1L1"/>
    <property type="match status" value="1"/>
</dbReference>
<dbReference type="FunFam" id="1.10.8.60:FF:000001">
    <property type="entry name" value="ATP-dependent zinc metalloprotease FtsH"/>
    <property type="match status" value="1"/>
</dbReference>
<dbReference type="GO" id="GO:0005886">
    <property type="term" value="C:plasma membrane"/>
    <property type="evidence" value="ECO:0007669"/>
    <property type="project" value="TreeGrafter"/>
</dbReference>
<feature type="domain" description="AAA+ ATPase" evidence="13">
    <location>
        <begin position="98"/>
        <end position="243"/>
    </location>
</feature>
<dbReference type="Pfam" id="PF01434">
    <property type="entry name" value="Peptidase_M41"/>
    <property type="match status" value="1"/>
</dbReference>
<dbReference type="GO" id="GO:0046872">
    <property type="term" value="F:metal ion binding"/>
    <property type="evidence" value="ECO:0007669"/>
    <property type="project" value="UniProtKB-KW"/>
</dbReference>
<evidence type="ECO:0000256" key="2">
    <source>
        <dbReference type="ARBA" id="ARBA00010044"/>
    </source>
</evidence>
<evidence type="ECO:0000256" key="11">
    <source>
        <dbReference type="RuleBase" id="RU003651"/>
    </source>
</evidence>
<dbReference type="AlphaFoldDB" id="A0A4V3GYJ1"/>
<dbReference type="Proteomes" id="UP000295832">
    <property type="component" value="Unassembled WGS sequence"/>
</dbReference>
<feature type="transmembrane region" description="Helical" evidence="12">
    <location>
        <begin position="7"/>
        <end position="38"/>
    </location>
</feature>
<evidence type="ECO:0000313" key="15">
    <source>
        <dbReference type="Proteomes" id="UP000295832"/>
    </source>
</evidence>
<dbReference type="GO" id="GO:0030163">
    <property type="term" value="P:protein catabolic process"/>
    <property type="evidence" value="ECO:0007669"/>
    <property type="project" value="TreeGrafter"/>
</dbReference>
<dbReference type="GO" id="GO:0005524">
    <property type="term" value="F:ATP binding"/>
    <property type="evidence" value="ECO:0007669"/>
    <property type="project" value="UniProtKB-KW"/>
</dbReference>
<dbReference type="FunFam" id="3.40.50.300:FF:001025">
    <property type="entry name" value="ATPase family, AAA domain-containing 2B"/>
    <property type="match status" value="1"/>
</dbReference>
<accession>A0A4V3GYJ1</accession>
<dbReference type="PANTHER" id="PTHR23076">
    <property type="entry name" value="METALLOPROTEASE M41 FTSH"/>
    <property type="match status" value="1"/>
</dbReference>
<evidence type="ECO:0000256" key="6">
    <source>
        <dbReference type="ARBA" id="ARBA00022801"/>
    </source>
</evidence>
<comment type="caution">
    <text evidence="14">The sequence shown here is derived from an EMBL/GenBank/DDBJ whole genome shotgun (WGS) entry which is preliminary data.</text>
</comment>
<dbReference type="GO" id="GO:0016887">
    <property type="term" value="F:ATP hydrolysis activity"/>
    <property type="evidence" value="ECO:0007669"/>
    <property type="project" value="InterPro"/>
</dbReference>
<comment type="similarity">
    <text evidence="11">Belongs to the AAA ATPase family.</text>
</comment>
<keyword evidence="12" id="KW-1133">Transmembrane helix</keyword>
<keyword evidence="8 11" id="KW-0067">ATP-binding</keyword>
<evidence type="ECO:0000256" key="1">
    <source>
        <dbReference type="ARBA" id="ARBA00001947"/>
    </source>
</evidence>
<evidence type="ECO:0000256" key="4">
    <source>
        <dbReference type="ARBA" id="ARBA00022723"/>
    </source>
</evidence>
<evidence type="ECO:0000313" key="14">
    <source>
        <dbReference type="EMBL" id="TDX52921.1"/>
    </source>
</evidence>
<dbReference type="PROSITE" id="PS00674">
    <property type="entry name" value="AAA"/>
    <property type="match status" value="1"/>
</dbReference>
<keyword evidence="15" id="KW-1185">Reference proteome</keyword>
<keyword evidence="12" id="KW-0472">Membrane</keyword>
<dbReference type="Gene3D" id="1.20.58.760">
    <property type="entry name" value="Peptidase M41"/>
    <property type="match status" value="1"/>
</dbReference>
<protein>
    <submittedName>
        <fullName evidence="14">ATP-dependent metalloprotease FtsH</fullName>
    </submittedName>
</protein>
<keyword evidence="5 11" id="KW-0547">Nucleotide-binding</keyword>
<sequence>MAKDLGLGVGLAAVIFLAFNGINLLPILFLGGIGYFLFNTVSKQALGDNFSISNKDEIKVPEVDFSDIGGQDTAKNELLEALEFVKSKDKIKKLGIRPLKGLMLSGPPGTGKTLMAKAAAHYIDSVFISTSGSEFIEMYAGVGAKRVRKIFKEARDKAKKSNKNNAIIFIDEIDVLGGKRGKSSSHMEYDQTLNQLLVELDGISVDDQVNVLVVGATNRIDILDEALLRPGRFDRIVKVDLPDKEGREHILKIHTKNKPIADDVDLTQLAKETFRFSGAQLESLSNEAAIMAMRAEAEKINREHFKEAIDKVMMGEKLNRRPNIEELKRVAYHEVGHALLGEVVNPNSVSNITITSRGKALGYVRHNPEDDYYLQTIDYLKNQIAVLVAGSLVEEEILGNRSTGASNDFEKAIKVAQQIIFSGMSKLGVVGKDSLPGKMLHDTISEIINEQEAIVREEIKNNKDFIHKVVEILLEEESIIGDEFRRLLTEERKEDNVA</sequence>
<comment type="cofactor">
    <cofactor evidence="1">
        <name>Zn(2+)</name>
        <dbReference type="ChEBI" id="CHEBI:29105"/>
    </cofactor>
</comment>
<dbReference type="GO" id="GO:0004176">
    <property type="term" value="F:ATP-dependent peptidase activity"/>
    <property type="evidence" value="ECO:0007669"/>
    <property type="project" value="InterPro"/>
</dbReference>
<dbReference type="SUPFAM" id="SSF52540">
    <property type="entry name" value="P-loop containing nucleoside triphosphate hydrolases"/>
    <property type="match status" value="1"/>
</dbReference>
<comment type="similarity">
    <text evidence="2">In the C-terminal section; belongs to the peptidase M41 family.</text>
</comment>
<evidence type="ECO:0000256" key="9">
    <source>
        <dbReference type="ARBA" id="ARBA00023049"/>
    </source>
</evidence>
<evidence type="ECO:0000256" key="12">
    <source>
        <dbReference type="SAM" id="Phobius"/>
    </source>
</evidence>
<dbReference type="InterPro" id="IPR003593">
    <property type="entry name" value="AAA+_ATPase"/>
</dbReference>
<dbReference type="InterPro" id="IPR003960">
    <property type="entry name" value="ATPase_AAA_CS"/>
</dbReference>
<keyword evidence="10" id="KW-0175">Coiled coil</keyword>
<dbReference type="InterPro" id="IPR003959">
    <property type="entry name" value="ATPase_AAA_core"/>
</dbReference>
<dbReference type="Gene3D" id="3.40.50.300">
    <property type="entry name" value="P-loop containing nucleotide triphosphate hydrolases"/>
    <property type="match status" value="1"/>
</dbReference>
<evidence type="ECO:0000256" key="5">
    <source>
        <dbReference type="ARBA" id="ARBA00022741"/>
    </source>
</evidence>
<gene>
    <name evidence="14" type="ORF">C7959_10446</name>
</gene>
<dbReference type="EMBL" id="SOEG01000004">
    <property type="protein sequence ID" value="TDX52921.1"/>
    <property type="molecule type" value="Genomic_DNA"/>
</dbReference>
<keyword evidence="4" id="KW-0479">Metal-binding</keyword>
<keyword evidence="7" id="KW-0862">Zinc</keyword>
<dbReference type="Pfam" id="PF00004">
    <property type="entry name" value="AAA"/>
    <property type="match status" value="1"/>
</dbReference>
<keyword evidence="6" id="KW-0378">Hydrolase</keyword>
<dbReference type="InterPro" id="IPR027417">
    <property type="entry name" value="P-loop_NTPase"/>
</dbReference>
<organism evidence="14 15">
    <name type="scientific">Orenia marismortui</name>
    <dbReference type="NCBI Taxonomy" id="46469"/>
    <lineage>
        <taxon>Bacteria</taxon>
        <taxon>Bacillati</taxon>
        <taxon>Bacillota</taxon>
        <taxon>Clostridia</taxon>
        <taxon>Halanaerobiales</taxon>
        <taxon>Halobacteroidaceae</taxon>
        <taxon>Orenia</taxon>
    </lineage>
</organism>
<dbReference type="InterPro" id="IPR041569">
    <property type="entry name" value="AAA_lid_3"/>
</dbReference>
<keyword evidence="3 14" id="KW-0645">Protease</keyword>
<reference evidence="14 15" key="1">
    <citation type="submission" date="2019-03" db="EMBL/GenBank/DDBJ databases">
        <title>Subsurface microbial communities from deep shales in Ohio and West Virginia, USA.</title>
        <authorList>
            <person name="Wrighton K."/>
        </authorList>
    </citation>
    <scope>NUCLEOTIDE SEQUENCE [LARGE SCALE GENOMIC DNA]</scope>
    <source>
        <strain evidence="14 15">MSL 6dP</strain>
    </source>
</reference>
<evidence type="ECO:0000256" key="3">
    <source>
        <dbReference type="ARBA" id="ARBA00022670"/>
    </source>
</evidence>
<name>A0A4V3GYJ1_9FIRM</name>